<dbReference type="GO" id="GO:0003676">
    <property type="term" value="F:nucleic acid binding"/>
    <property type="evidence" value="ECO:0007669"/>
    <property type="project" value="InterPro"/>
</dbReference>
<evidence type="ECO:0000256" key="2">
    <source>
        <dbReference type="ARBA" id="ARBA00022723"/>
    </source>
</evidence>
<dbReference type="InterPro" id="IPR007650">
    <property type="entry name" value="Zf-FLZ_dom"/>
</dbReference>
<comment type="similarity">
    <text evidence="1">Belongs to the FLZ family.</text>
</comment>
<dbReference type="PROSITE" id="PS50158">
    <property type="entry name" value="ZF_CCHC"/>
    <property type="match status" value="1"/>
</dbReference>
<sequence>MKKSSSPNYSSSWKDKPKKEGSSSNSKEEASIKKPIPTTSSSTSKSRDIKCFRCLGKGHIASECPNKKTMVVRDNGSISSEEISSHSSSSSDEENDGAAYAQDGDLLVREQLISSVKEIVAKFDLTAAEALLFVQISISAKGDRAFCSEECRQKKIFMDEEGMKRNHCSFSATAAASNRSKPRKNGGKDTASVAGRLAC</sequence>
<protein>
    <recommendedName>
        <fullName evidence="5">CCHC-type domain-containing protein</fullName>
    </recommendedName>
</protein>
<evidence type="ECO:0000313" key="7">
    <source>
        <dbReference type="Proteomes" id="UP000734854"/>
    </source>
</evidence>
<feature type="region of interest" description="Disordered" evidence="4">
    <location>
        <begin position="76"/>
        <end position="97"/>
    </location>
</feature>
<comment type="caution">
    <text evidence="6">The sequence shown here is derived from an EMBL/GenBank/DDBJ whole genome shotgun (WGS) entry which is preliminary data.</text>
</comment>
<keyword evidence="2" id="KW-0479">Metal-binding</keyword>
<keyword evidence="3" id="KW-0863">Zinc-finger</keyword>
<feature type="compositionally biased region" description="Basic and acidic residues" evidence="4">
    <location>
        <begin position="13"/>
        <end position="32"/>
    </location>
</feature>
<evidence type="ECO:0000256" key="4">
    <source>
        <dbReference type="SAM" id="MobiDB-lite"/>
    </source>
</evidence>
<feature type="compositionally biased region" description="Low complexity" evidence="4">
    <location>
        <begin position="1"/>
        <end position="12"/>
    </location>
</feature>
<feature type="region of interest" description="Disordered" evidence="4">
    <location>
        <begin position="1"/>
        <end position="47"/>
    </location>
</feature>
<dbReference type="Pfam" id="PF00098">
    <property type="entry name" value="zf-CCHC"/>
    <property type="match status" value="1"/>
</dbReference>
<dbReference type="EMBL" id="JACMSC010000010">
    <property type="protein sequence ID" value="KAG6503410.1"/>
    <property type="molecule type" value="Genomic_DNA"/>
</dbReference>
<keyword evidence="3" id="KW-0862">Zinc</keyword>
<feature type="compositionally biased region" description="Low complexity" evidence="4">
    <location>
        <begin position="33"/>
        <end position="44"/>
    </location>
</feature>
<dbReference type="Pfam" id="PF04570">
    <property type="entry name" value="zf-FLZ"/>
    <property type="match status" value="1"/>
</dbReference>
<gene>
    <name evidence="6" type="ORF">ZIOFF_035723</name>
</gene>
<dbReference type="Gene3D" id="4.10.60.10">
    <property type="entry name" value="Zinc finger, CCHC-type"/>
    <property type="match status" value="1"/>
</dbReference>
<feature type="compositionally biased region" description="Low complexity" evidence="4">
    <location>
        <begin position="77"/>
        <end position="90"/>
    </location>
</feature>
<dbReference type="AlphaFoldDB" id="A0A8J5L7B4"/>
<dbReference type="SUPFAM" id="SSF57756">
    <property type="entry name" value="Retrovirus zinc finger-like domains"/>
    <property type="match status" value="1"/>
</dbReference>
<organism evidence="6 7">
    <name type="scientific">Zingiber officinale</name>
    <name type="common">Ginger</name>
    <name type="synonym">Amomum zingiber</name>
    <dbReference type="NCBI Taxonomy" id="94328"/>
    <lineage>
        <taxon>Eukaryota</taxon>
        <taxon>Viridiplantae</taxon>
        <taxon>Streptophyta</taxon>
        <taxon>Embryophyta</taxon>
        <taxon>Tracheophyta</taxon>
        <taxon>Spermatophyta</taxon>
        <taxon>Magnoliopsida</taxon>
        <taxon>Liliopsida</taxon>
        <taxon>Zingiberales</taxon>
        <taxon>Zingiberaceae</taxon>
        <taxon>Zingiber</taxon>
    </lineage>
</organism>
<dbReference type="PANTHER" id="PTHR35046">
    <property type="entry name" value="ZINC KNUCKLE (CCHC-TYPE) FAMILY PROTEIN"/>
    <property type="match status" value="1"/>
</dbReference>
<evidence type="ECO:0000256" key="3">
    <source>
        <dbReference type="PROSITE-ProRule" id="PRU00047"/>
    </source>
</evidence>
<dbReference type="PANTHER" id="PTHR35046:SF9">
    <property type="entry name" value="RNA-DIRECTED DNA POLYMERASE"/>
    <property type="match status" value="1"/>
</dbReference>
<accession>A0A8J5L7B4</accession>
<dbReference type="Proteomes" id="UP000734854">
    <property type="component" value="Unassembled WGS sequence"/>
</dbReference>
<name>A0A8J5L7B4_ZINOF</name>
<feature type="region of interest" description="Disordered" evidence="4">
    <location>
        <begin position="175"/>
        <end position="199"/>
    </location>
</feature>
<reference evidence="6 7" key="1">
    <citation type="submission" date="2020-08" db="EMBL/GenBank/DDBJ databases">
        <title>Plant Genome Project.</title>
        <authorList>
            <person name="Zhang R.-G."/>
        </authorList>
    </citation>
    <scope>NUCLEOTIDE SEQUENCE [LARGE SCALE GENOMIC DNA]</scope>
    <source>
        <tissue evidence="6">Rhizome</tissue>
    </source>
</reference>
<dbReference type="InterPro" id="IPR001878">
    <property type="entry name" value="Znf_CCHC"/>
</dbReference>
<evidence type="ECO:0000313" key="6">
    <source>
        <dbReference type="EMBL" id="KAG6503410.1"/>
    </source>
</evidence>
<dbReference type="GO" id="GO:0008270">
    <property type="term" value="F:zinc ion binding"/>
    <property type="evidence" value="ECO:0007669"/>
    <property type="project" value="UniProtKB-KW"/>
</dbReference>
<evidence type="ECO:0000256" key="1">
    <source>
        <dbReference type="ARBA" id="ARBA00009374"/>
    </source>
</evidence>
<dbReference type="InterPro" id="IPR036875">
    <property type="entry name" value="Znf_CCHC_sf"/>
</dbReference>
<dbReference type="SMART" id="SM00343">
    <property type="entry name" value="ZnF_C2HC"/>
    <property type="match status" value="1"/>
</dbReference>
<proteinExistence type="inferred from homology"/>
<keyword evidence="7" id="KW-1185">Reference proteome</keyword>
<feature type="domain" description="CCHC-type" evidence="5">
    <location>
        <begin position="50"/>
        <end position="66"/>
    </location>
</feature>
<evidence type="ECO:0000259" key="5">
    <source>
        <dbReference type="PROSITE" id="PS50158"/>
    </source>
</evidence>